<sequence>MKIKIYSLLTLVMLMWGLNVSALKVLVDAVDPILLTSVRIFTAGVAVLIACRIMGIFRLPLRNEWLVIFYISIFNVILHHTLVAVGLEKTSGVNAGLILGLMPLVTVMMAVMILRQHVTWIRVFGFLLGFIGVAVTTLTGGEGVAAISIGDFIVFLGVIVQGFSFILISKLKPTFDPRLATGYLLVLGSFFIFLTSLAFGSNLREITYLFDWKIGAVFLFSAILATSFGHMTYNYAIKKVGPAESAVFTNLNTLFAITGAAVFLGEVITINHMIGFLLILSGVFIGTGALEYALKKRGEANNF</sequence>
<proteinExistence type="inferred from homology"/>
<reference evidence="9 10" key="1">
    <citation type="submission" date="2016-10" db="EMBL/GenBank/DDBJ databases">
        <authorList>
            <person name="de Groot N.N."/>
        </authorList>
    </citation>
    <scope>NUCLEOTIDE SEQUENCE [LARGE SCALE GENOMIC DNA]</scope>
    <source>
        <strain evidence="9 10">CGMCC 1.3442</strain>
    </source>
</reference>
<dbReference type="Pfam" id="PF00892">
    <property type="entry name" value="EamA"/>
    <property type="match status" value="2"/>
</dbReference>
<protein>
    <submittedName>
        <fullName evidence="9">Permease of the drug/metabolite transporter (DMT) superfamily</fullName>
    </submittedName>
</protein>
<organism evidence="9 10">
    <name type="scientific">Tenuibacillus multivorans</name>
    <dbReference type="NCBI Taxonomy" id="237069"/>
    <lineage>
        <taxon>Bacteria</taxon>
        <taxon>Bacillati</taxon>
        <taxon>Bacillota</taxon>
        <taxon>Bacilli</taxon>
        <taxon>Bacillales</taxon>
        <taxon>Bacillaceae</taxon>
        <taxon>Tenuibacillus</taxon>
    </lineage>
</organism>
<feature type="transmembrane region" description="Helical" evidence="7">
    <location>
        <begin position="144"/>
        <end position="168"/>
    </location>
</feature>
<feature type="transmembrane region" description="Helical" evidence="7">
    <location>
        <begin position="212"/>
        <end position="233"/>
    </location>
</feature>
<evidence type="ECO:0000256" key="6">
    <source>
        <dbReference type="ARBA" id="ARBA00023136"/>
    </source>
</evidence>
<feature type="transmembrane region" description="Helical" evidence="7">
    <location>
        <begin position="65"/>
        <end position="87"/>
    </location>
</feature>
<feature type="domain" description="EamA" evidence="8">
    <location>
        <begin position="149"/>
        <end position="285"/>
    </location>
</feature>
<dbReference type="AlphaFoldDB" id="A0A1H0BWS5"/>
<keyword evidence="10" id="KW-1185">Reference proteome</keyword>
<comment type="similarity">
    <text evidence="2">Belongs to the EamA transporter family.</text>
</comment>
<comment type="subcellular location">
    <subcellularLocation>
        <location evidence="1">Cell membrane</location>
        <topology evidence="1">Multi-pass membrane protein</topology>
    </subcellularLocation>
</comment>
<evidence type="ECO:0000256" key="7">
    <source>
        <dbReference type="SAM" id="Phobius"/>
    </source>
</evidence>
<dbReference type="RefSeq" id="WP_093856837.1">
    <property type="nucleotide sequence ID" value="NZ_BJVZ01000028.1"/>
</dbReference>
<feature type="transmembrane region" description="Helical" evidence="7">
    <location>
        <begin position="180"/>
        <end position="200"/>
    </location>
</feature>
<dbReference type="InterPro" id="IPR037185">
    <property type="entry name" value="EmrE-like"/>
</dbReference>
<gene>
    <name evidence="9" type="ORF">SAMN05216498_2417</name>
</gene>
<dbReference type="GO" id="GO:0005886">
    <property type="term" value="C:plasma membrane"/>
    <property type="evidence" value="ECO:0007669"/>
    <property type="project" value="UniProtKB-SubCell"/>
</dbReference>
<feature type="transmembrane region" description="Helical" evidence="7">
    <location>
        <begin position="270"/>
        <end position="294"/>
    </location>
</feature>
<feature type="domain" description="EamA" evidence="8">
    <location>
        <begin position="5"/>
        <end position="137"/>
    </location>
</feature>
<evidence type="ECO:0000256" key="4">
    <source>
        <dbReference type="ARBA" id="ARBA00022692"/>
    </source>
</evidence>
<dbReference type="InterPro" id="IPR050638">
    <property type="entry name" value="AA-Vitamin_Transporters"/>
</dbReference>
<dbReference type="Proteomes" id="UP000199334">
    <property type="component" value="Unassembled WGS sequence"/>
</dbReference>
<keyword evidence="4 7" id="KW-0812">Transmembrane</keyword>
<keyword evidence="5 7" id="KW-1133">Transmembrane helix</keyword>
<keyword evidence="3" id="KW-1003">Cell membrane</keyword>
<evidence type="ECO:0000259" key="8">
    <source>
        <dbReference type="Pfam" id="PF00892"/>
    </source>
</evidence>
<evidence type="ECO:0000256" key="5">
    <source>
        <dbReference type="ARBA" id="ARBA00022989"/>
    </source>
</evidence>
<evidence type="ECO:0000256" key="2">
    <source>
        <dbReference type="ARBA" id="ARBA00007362"/>
    </source>
</evidence>
<feature type="transmembrane region" description="Helical" evidence="7">
    <location>
        <begin position="32"/>
        <end position="53"/>
    </location>
</feature>
<feature type="transmembrane region" description="Helical" evidence="7">
    <location>
        <begin position="245"/>
        <end position="264"/>
    </location>
</feature>
<feature type="transmembrane region" description="Helical" evidence="7">
    <location>
        <begin position="93"/>
        <end position="113"/>
    </location>
</feature>
<dbReference type="OrthoDB" id="4529062at2"/>
<dbReference type="PANTHER" id="PTHR32322:SF18">
    <property type="entry name" value="S-ADENOSYLMETHIONINE_S-ADENOSYLHOMOCYSTEINE TRANSPORTER"/>
    <property type="match status" value="1"/>
</dbReference>
<evidence type="ECO:0000313" key="10">
    <source>
        <dbReference type="Proteomes" id="UP000199334"/>
    </source>
</evidence>
<evidence type="ECO:0000256" key="1">
    <source>
        <dbReference type="ARBA" id="ARBA00004651"/>
    </source>
</evidence>
<feature type="transmembrane region" description="Helical" evidence="7">
    <location>
        <begin position="120"/>
        <end position="138"/>
    </location>
</feature>
<dbReference type="PANTHER" id="PTHR32322">
    <property type="entry name" value="INNER MEMBRANE TRANSPORTER"/>
    <property type="match status" value="1"/>
</dbReference>
<evidence type="ECO:0000256" key="3">
    <source>
        <dbReference type="ARBA" id="ARBA00022475"/>
    </source>
</evidence>
<dbReference type="EMBL" id="FNIG01000005">
    <property type="protein sequence ID" value="SDN50033.1"/>
    <property type="molecule type" value="Genomic_DNA"/>
</dbReference>
<dbReference type="SUPFAM" id="SSF103481">
    <property type="entry name" value="Multidrug resistance efflux transporter EmrE"/>
    <property type="match status" value="2"/>
</dbReference>
<dbReference type="STRING" id="237069.SAMN05216498_2417"/>
<accession>A0A1H0BWS5</accession>
<evidence type="ECO:0000313" key="9">
    <source>
        <dbReference type="EMBL" id="SDN50033.1"/>
    </source>
</evidence>
<dbReference type="InterPro" id="IPR000620">
    <property type="entry name" value="EamA_dom"/>
</dbReference>
<keyword evidence="6 7" id="KW-0472">Membrane</keyword>
<name>A0A1H0BWS5_9BACI</name>